<dbReference type="Pfam" id="PF04931">
    <property type="entry name" value="DNA_pol_phi"/>
    <property type="match status" value="1"/>
</dbReference>
<comment type="subcellular location">
    <subcellularLocation>
        <location evidence="1">Nucleus</location>
    </subcellularLocation>
</comment>
<organism evidence="5 6">
    <name type="scientific">Cloeon dipterum</name>
    <dbReference type="NCBI Taxonomy" id="197152"/>
    <lineage>
        <taxon>Eukaryota</taxon>
        <taxon>Metazoa</taxon>
        <taxon>Ecdysozoa</taxon>
        <taxon>Arthropoda</taxon>
        <taxon>Hexapoda</taxon>
        <taxon>Insecta</taxon>
        <taxon>Pterygota</taxon>
        <taxon>Palaeoptera</taxon>
        <taxon>Ephemeroptera</taxon>
        <taxon>Pisciforma</taxon>
        <taxon>Baetidae</taxon>
        <taxon>Cloeon</taxon>
    </lineage>
</organism>
<dbReference type="GO" id="GO:0003714">
    <property type="term" value="F:transcription corepressor activity"/>
    <property type="evidence" value="ECO:0007669"/>
    <property type="project" value="TreeGrafter"/>
</dbReference>
<dbReference type="PANTHER" id="PTHR13213">
    <property type="entry name" value="MYB-BINDING PROTEIN 1A FAMILY MEMBER"/>
    <property type="match status" value="1"/>
</dbReference>
<dbReference type="EMBL" id="CADEPI010000164">
    <property type="protein sequence ID" value="CAB3378446.1"/>
    <property type="molecule type" value="Genomic_DNA"/>
</dbReference>
<name>A0A8S1DE61_9INSE</name>
<comment type="caution">
    <text evidence="5">The sequence shown here is derived from an EMBL/GenBank/DDBJ whole genome shotgun (WGS) entry which is preliminary data.</text>
</comment>
<feature type="compositionally biased region" description="Acidic residues" evidence="4">
    <location>
        <begin position="601"/>
        <end position="648"/>
    </location>
</feature>
<evidence type="ECO:0008006" key="7">
    <source>
        <dbReference type="Google" id="ProtNLM"/>
    </source>
</evidence>
<gene>
    <name evidence="5" type="ORF">CLODIP_2_CD14571</name>
</gene>
<protein>
    <recommendedName>
        <fullName evidence="7">DNA polymerase V</fullName>
    </recommendedName>
</protein>
<dbReference type="GO" id="GO:0043565">
    <property type="term" value="F:sequence-specific DNA binding"/>
    <property type="evidence" value="ECO:0007669"/>
    <property type="project" value="TreeGrafter"/>
</dbReference>
<evidence type="ECO:0000256" key="2">
    <source>
        <dbReference type="ARBA" id="ARBA00006809"/>
    </source>
</evidence>
<feature type="region of interest" description="Disordered" evidence="4">
    <location>
        <begin position="592"/>
        <end position="679"/>
    </location>
</feature>
<dbReference type="GO" id="GO:0005730">
    <property type="term" value="C:nucleolus"/>
    <property type="evidence" value="ECO:0007669"/>
    <property type="project" value="InterPro"/>
</dbReference>
<evidence type="ECO:0000256" key="3">
    <source>
        <dbReference type="ARBA" id="ARBA00023242"/>
    </source>
</evidence>
<evidence type="ECO:0000256" key="1">
    <source>
        <dbReference type="ARBA" id="ARBA00004123"/>
    </source>
</evidence>
<dbReference type="PANTHER" id="PTHR13213:SF2">
    <property type="entry name" value="MYB-BINDING PROTEIN 1A"/>
    <property type="match status" value="1"/>
</dbReference>
<evidence type="ECO:0000313" key="5">
    <source>
        <dbReference type="EMBL" id="CAB3378446.1"/>
    </source>
</evidence>
<keyword evidence="6" id="KW-1185">Reference proteome</keyword>
<reference evidence="5 6" key="1">
    <citation type="submission" date="2020-04" db="EMBL/GenBank/DDBJ databases">
        <authorList>
            <person name="Alioto T."/>
            <person name="Alioto T."/>
            <person name="Gomez Garrido J."/>
        </authorList>
    </citation>
    <scope>NUCLEOTIDE SEQUENCE [LARGE SCALE GENOMIC DNA]</scope>
</reference>
<dbReference type="Proteomes" id="UP000494165">
    <property type="component" value="Unassembled WGS sequence"/>
</dbReference>
<comment type="similarity">
    <text evidence="2">Belongs to the MYBBP1A family.</text>
</comment>
<evidence type="ECO:0000256" key="4">
    <source>
        <dbReference type="SAM" id="MobiDB-lite"/>
    </source>
</evidence>
<accession>A0A8S1DE61</accession>
<sequence>MSRDPALDAFPRLSSADSKVRLAAAETLLQYFFRLRKDGQEEEVSNVGRRLVRGLACSKSSARKGYYLTFTGFLKTFTDLPYSSICEFAQKELKVSSGGSKGEEGDLLLGKILFAGALLRSGRLQTFSDEEKGQVVEGLVGAMTKRSYLPLIAAPFLECLLEESTNDDFHRLFWPALRPYLVKDWSQQTQSSLFILLHIYKKFKVKKTELKGLLGAELLAKANWPHLAKILLEGQHPVTDLLVSRLPADQQVEFWNGPVQEVLGKASRARHAAALNLLSSLFKTSDEQNFPNLLNSTSVSLLKKSLQDGELRPDAADAMEALLDRVKAVPDDIRAKVLEKLTADDFSFDEVTKCGLLRAVANSLQEEGIKVSIDNIKKVVVDDSKKTKDKCAAVHMIATLASSTAAAVESRETATLFLLEQAFFCGSSPSALNQAAKQNFLRCQKVAQDGVLRAAVAYVDGQLKKKRPPVKMSATTVSAWKKMATQVSKLDAAGGKVEAVLSQLMVHVGLQLLNDPDQALEALEELHECCSRVLGGKQDKHWVEVVVEVLLSLLAHPQAALRATIRKMFSALCPTITQEALTSLVEACSAQDNPLVPKDQAEEDDSEVEEEDDEEGDEAEQEDNEDEDEEEEDDDDDDGEDDDNQEDTQADKIRAAVRSALGTNGEVSDAESVDVDDISEEEGRRLDEALSQAFKGARKGLSKRDSKVQEQMLHFRLRVLDLLETYVRSEQSLGLTLQLVEPLLDLLARCLRDTQMRPLEGRLKHLLGSFGQLRKFADIKGVSESNLAESLNALLERGRTSQAVFLSVAAEAAAVAAFLARASQSVEASGPLTDAFKAAMSEFFCVRDCALPAAFFTPLLKTSWSGNLSLLPLLMEYAFDSSEETKFFRRPVAISFLLELVSNQQLMQANKVTSSKLLGQMAIKASAALTRKEQKERFERQLLTLIQKLIPRLDEKQKKPLTADLEGYIPQVTLAGKETKKLFRRVALQLKVGIKYL</sequence>
<dbReference type="InterPro" id="IPR016024">
    <property type="entry name" value="ARM-type_fold"/>
</dbReference>
<evidence type="ECO:0000313" key="6">
    <source>
        <dbReference type="Proteomes" id="UP000494165"/>
    </source>
</evidence>
<dbReference type="AlphaFoldDB" id="A0A8S1DE61"/>
<dbReference type="GO" id="GO:0003723">
    <property type="term" value="F:RNA binding"/>
    <property type="evidence" value="ECO:0007669"/>
    <property type="project" value="TreeGrafter"/>
</dbReference>
<dbReference type="OrthoDB" id="342531at2759"/>
<keyword evidence="3" id="KW-0539">Nucleus</keyword>
<feature type="compositionally biased region" description="Acidic residues" evidence="4">
    <location>
        <begin position="668"/>
        <end position="679"/>
    </location>
</feature>
<dbReference type="SUPFAM" id="SSF48371">
    <property type="entry name" value="ARM repeat"/>
    <property type="match status" value="2"/>
</dbReference>
<dbReference type="InterPro" id="IPR007015">
    <property type="entry name" value="DNA_pol_V/MYBBP1A"/>
</dbReference>
<proteinExistence type="inferred from homology"/>